<evidence type="ECO:0000313" key="2">
    <source>
        <dbReference type="EMBL" id="ROT40523.1"/>
    </source>
</evidence>
<evidence type="ECO:0000313" key="3">
    <source>
        <dbReference type="Proteomes" id="UP000272025"/>
    </source>
</evidence>
<dbReference type="PANTHER" id="PTHR10933">
    <property type="entry name" value="IMMUNOGLOBULIN-BINDING PROTEIN 1"/>
    <property type="match status" value="1"/>
</dbReference>
<feature type="region of interest" description="Disordered" evidence="1">
    <location>
        <begin position="340"/>
        <end position="368"/>
    </location>
</feature>
<sequence length="390" mass="43739">MADRQDPNQPRTLKQIWAEAQEKRLALENSSPITNPSYSDDVLSAIQIHEEILRAISRVSLFSPNEPLDDIATPDLPYLLANYYLAEIHQKTTESDPARRRAALSRVREAYERFLGLLDAYDALQGPYRTLYERYTDDPLSFSTVTSADPARRRDAKIANFRAEKLLKDRLATLRRDPRYAEAVHGDGDGDGDGDPASGVDDEILRELYLAEVSFAAHMAFQGLEGLNRELEVLAAQAARMPTALLPQQAGQNVEDDARRRLRREERDGGAGYTDRVEAPRRLQSVVGGPLLSRTGKPLQPFTLVGSRQEMTRNVFRPGHNLPTMSVEEYLEEERRRGGIIEGGGASSYNRPEPDEDDVEKADQETYKARAWDEFVEANPKGSGNTLNRG</sequence>
<dbReference type="STRING" id="1314773.A0A3N2Q184"/>
<accession>A0A3N2Q184</accession>
<dbReference type="GeneID" id="39579633"/>
<dbReference type="InterPro" id="IPR007304">
    <property type="entry name" value="TAP46-like"/>
</dbReference>
<proteinExistence type="predicted"/>
<dbReference type="AlphaFoldDB" id="A0A3N2Q184"/>
<dbReference type="Proteomes" id="UP000272025">
    <property type="component" value="Unassembled WGS sequence"/>
</dbReference>
<dbReference type="GO" id="GO:0035303">
    <property type="term" value="P:regulation of dephosphorylation"/>
    <property type="evidence" value="ECO:0007669"/>
    <property type="project" value="TreeGrafter"/>
</dbReference>
<dbReference type="GO" id="GO:0005829">
    <property type="term" value="C:cytosol"/>
    <property type="evidence" value="ECO:0007669"/>
    <property type="project" value="TreeGrafter"/>
</dbReference>
<organism evidence="2 3">
    <name type="scientific">Sodiomyces alkalinus (strain CBS 110278 / VKM F-3762 / F11)</name>
    <name type="common">Alkaliphilic filamentous fungus</name>
    <dbReference type="NCBI Taxonomy" id="1314773"/>
    <lineage>
        <taxon>Eukaryota</taxon>
        <taxon>Fungi</taxon>
        <taxon>Dikarya</taxon>
        <taxon>Ascomycota</taxon>
        <taxon>Pezizomycotina</taxon>
        <taxon>Sordariomycetes</taxon>
        <taxon>Hypocreomycetidae</taxon>
        <taxon>Glomerellales</taxon>
        <taxon>Plectosphaerellaceae</taxon>
        <taxon>Sodiomyces</taxon>
    </lineage>
</organism>
<keyword evidence="3" id="KW-1185">Reference proteome</keyword>
<dbReference type="OrthoDB" id="10261753at2759"/>
<evidence type="ECO:0000256" key="1">
    <source>
        <dbReference type="SAM" id="MobiDB-lite"/>
    </source>
</evidence>
<dbReference type="Gene3D" id="1.25.40.540">
    <property type="entry name" value="TAP42-like family"/>
    <property type="match status" value="1"/>
</dbReference>
<reference evidence="2 3" key="1">
    <citation type="journal article" date="2018" name="Mol. Ecol.">
        <title>The obligate alkalophilic soda-lake fungus Sodiomyces alkalinus has shifted to a protein diet.</title>
        <authorList>
            <person name="Grum-Grzhimaylo A.A."/>
            <person name="Falkoski D.L."/>
            <person name="van den Heuvel J."/>
            <person name="Valero-Jimenez C.A."/>
            <person name="Min B."/>
            <person name="Choi I.G."/>
            <person name="Lipzen A."/>
            <person name="Daum C.G."/>
            <person name="Aanen D.K."/>
            <person name="Tsang A."/>
            <person name="Henrissat B."/>
            <person name="Bilanenko E.N."/>
            <person name="de Vries R.P."/>
            <person name="van Kan J.A.L."/>
            <person name="Grigoriev I.V."/>
            <person name="Debets A.J.M."/>
        </authorList>
    </citation>
    <scope>NUCLEOTIDE SEQUENCE [LARGE SCALE GENOMIC DNA]</scope>
    <source>
        <strain evidence="2 3">F11</strain>
    </source>
</reference>
<dbReference type="InterPro" id="IPR038511">
    <property type="entry name" value="TAP42/TAP46-like_sf"/>
</dbReference>
<dbReference type="Pfam" id="PF04177">
    <property type="entry name" value="TAP42"/>
    <property type="match status" value="1"/>
</dbReference>
<dbReference type="RefSeq" id="XP_028468329.1">
    <property type="nucleotide sequence ID" value="XM_028611155.1"/>
</dbReference>
<dbReference type="GO" id="GO:0009966">
    <property type="term" value="P:regulation of signal transduction"/>
    <property type="evidence" value="ECO:0007669"/>
    <property type="project" value="InterPro"/>
</dbReference>
<protein>
    <submittedName>
        <fullName evidence="2">TAP42-like protein</fullName>
    </submittedName>
</protein>
<dbReference type="EMBL" id="ML119052">
    <property type="protein sequence ID" value="ROT40523.1"/>
    <property type="molecule type" value="Genomic_DNA"/>
</dbReference>
<name>A0A3N2Q184_SODAK</name>
<gene>
    <name evidence="2" type="ORF">SODALDRAFT_330247</name>
</gene>
<dbReference type="PANTHER" id="PTHR10933:SF9">
    <property type="entry name" value="IMMUNOGLOBULIN-BINDING PROTEIN 1"/>
    <property type="match status" value="1"/>
</dbReference>
<dbReference type="GO" id="GO:0051721">
    <property type="term" value="F:protein phosphatase 2A binding"/>
    <property type="evidence" value="ECO:0007669"/>
    <property type="project" value="TreeGrafter"/>
</dbReference>